<evidence type="ECO:0000256" key="6">
    <source>
        <dbReference type="ARBA" id="ARBA00022840"/>
    </source>
</evidence>
<dbReference type="GO" id="GO:0006772">
    <property type="term" value="P:thiamine metabolic process"/>
    <property type="evidence" value="ECO:0007669"/>
    <property type="project" value="InterPro"/>
</dbReference>
<accession>A0A9P4N1D4</accession>
<dbReference type="PANTHER" id="PTHR13622:SF8">
    <property type="entry name" value="THIAMIN PYROPHOSPHOKINASE 1"/>
    <property type="match status" value="1"/>
</dbReference>
<dbReference type="Gene3D" id="3.40.50.10240">
    <property type="entry name" value="Thiamin pyrophosphokinase, catalytic domain"/>
    <property type="match status" value="1"/>
</dbReference>
<dbReference type="CDD" id="cd07995">
    <property type="entry name" value="TPK"/>
    <property type="match status" value="1"/>
</dbReference>
<evidence type="ECO:0000256" key="5">
    <source>
        <dbReference type="ARBA" id="ARBA00022777"/>
    </source>
</evidence>
<dbReference type="InterPro" id="IPR036759">
    <property type="entry name" value="TPK_catalytic_sf"/>
</dbReference>
<dbReference type="InterPro" id="IPR006282">
    <property type="entry name" value="Thi_PPkinase"/>
</dbReference>
<evidence type="ECO:0000256" key="4">
    <source>
        <dbReference type="ARBA" id="ARBA00022741"/>
    </source>
</evidence>
<feature type="domain" description="Thiamin pyrophosphokinase thiamin-binding" evidence="8">
    <location>
        <begin position="183"/>
        <end position="250"/>
    </location>
</feature>
<reference evidence="10" key="1">
    <citation type="journal article" date="2020" name="Stud. Mycol.">
        <title>101 Dothideomycetes genomes: A test case for predicting lifestyles and emergence of pathogens.</title>
        <authorList>
            <person name="Haridas S."/>
            <person name="Albert R."/>
            <person name="Binder M."/>
            <person name="Bloem J."/>
            <person name="LaButti K."/>
            <person name="Salamov A."/>
            <person name="Andreopoulos B."/>
            <person name="Baker S."/>
            <person name="Barry K."/>
            <person name="Bills G."/>
            <person name="Bluhm B."/>
            <person name="Cannon C."/>
            <person name="Castanera R."/>
            <person name="Culley D."/>
            <person name="Daum C."/>
            <person name="Ezra D."/>
            <person name="Gonzalez J."/>
            <person name="Henrissat B."/>
            <person name="Kuo A."/>
            <person name="Liang C."/>
            <person name="Lipzen A."/>
            <person name="Lutzoni F."/>
            <person name="Magnuson J."/>
            <person name="Mondo S."/>
            <person name="Nolan M."/>
            <person name="Ohm R."/>
            <person name="Pangilinan J."/>
            <person name="Park H.-J."/>
            <person name="Ramirez L."/>
            <person name="Alfaro M."/>
            <person name="Sun H."/>
            <person name="Tritt A."/>
            <person name="Yoshinaga Y."/>
            <person name="Zwiers L.-H."/>
            <person name="Turgeon B."/>
            <person name="Goodwin S."/>
            <person name="Spatafora J."/>
            <person name="Crous P."/>
            <person name="Grigoriev I."/>
        </authorList>
    </citation>
    <scope>NUCLEOTIDE SEQUENCE [LARGE SCALE GENOMIC DNA]</scope>
    <source>
        <strain evidence="10">CBS 304.66</strain>
    </source>
</reference>
<comment type="similarity">
    <text evidence="2 7">Belongs to the thiamine pyrophosphokinase family.</text>
</comment>
<evidence type="ECO:0000256" key="7">
    <source>
        <dbReference type="PIRNR" id="PIRNR031057"/>
    </source>
</evidence>
<dbReference type="GO" id="GO:0030975">
    <property type="term" value="F:thiamine binding"/>
    <property type="evidence" value="ECO:0007669"/>
    <property type="project" value="UniProtKB-UniRule"/>
</dbReference>
<keyword evidence="6 7" id="KW-0067">ATP-binding</keyword>
<keyword evidence="3 7" id="KW-0808">Transferase</keyword>
<evidence type="ECO:0000313" key="9">
    <source>
        <dbReference type="EMBL" id="KAF2265950.1"/>
    </source>
</evidence>
<comment type="pathway">
    <text evidence="1 7">Cofactor biosynthesis; thiamine diphosphate biosynthesis; thiamine diphosphate from thiamine: step 1/1.</text>
</comment>
<dbReference type="EC" id="2.7.6.2" evidence="7"/>
<proteinExistence type="inferred from homology"/>
<dbReference type="EMBL" id="ML986602">
    <property type="protein sequence ID" value="KAF2265950.1"/>
    <property type="molecule type" value="Genomic_DNA"/>
</dbReference>
<dbReference type="Pfam" id="PF04265">
    <property type="entry name" value="TPK_B1_binding"/>
    <property type="match status" value="1"/>
</dbReference>
<dbReference type="AlphaFoldDB" id="A0A9P4N1D4"/>
<dbReference type="SMART" id="SM00983">
    <property type="entry name" value="TPK_B1_binding"/>
    <property type="match status" value="1"/>
</dbReference>
<keyword evidence="4 7" id="KW-0547">Nucleotide-binding</keyword>
<keyword evidence="10" id="KW-1185">Reference proteome</keyword>
<evidence type="ECO:0000313" key="10">
    <source>
        <dbReference type="Proteomes" id="UP000800093"/>
    </source>
</evidence>
<evidence type="ECO:0000256" key="1">
    <source>
        <dbReference type="ARBA" id="ARBA00005078"/>
    </source>
</evidence>
<dbReference type="InterPro" id="IPR007371">
    <property type="entry name" value="TPK_catalytic"/>
</dbReference>
<comment type="catalytic activity">
    <reaction evidence="7">
        <text>thiamine + ATP = thiamine diphosphate + AMP + H(+)</text>
        <dbReference type="Rhea" id="RHEA:11576"/>
        <dbReference type="ChEBI" id="CHEBI:15378"/>
        <dbReference type="ChEBI" id="CHEBI:18385"/>
        <dbReference type="ChEBI" id="CHEBI:30616"/>
        <dbReference type="ChEBI" id="CHEBI:58937"/>
        <dbReference type="ChEBI" id="CHEBI:456215"/>
    </reaction>
</comment>
<dbReference type="InterPro" id="IPR036371">
    <property type="entry name" value="TPK_B1-bd_sf"/>
</dbReference>
<dbReference type="PIRSF" id="PIRSF031057">
    <property type="entry name" value="Thiamin_pyrophosphokinase"/>
    <property type="match status" value="1"/>
</dbReference>
<dbReference type="SUPFAM" id="SSF63862">
    <property type="entry name" value="Thiamin pyrophosphokinase, substrate-binding domain"/>
    <property type="match status" value="1"/>
</dbReference>
<dbReference type="OrthoDB" id="25149at2759"/>
<dbReference type="SUPFAM" id="SSF63999">
    <property type="entry name" value="Thiamin pyrophosphokinase, catalytic domain"/>
    <property type="match status" value="1"/>
</dbReference>
<dbReference type="GO" id="GO:0009229">
    <property type="term" value="P:thiamine diphosphate biosynthetic process"/>
    <property type="evidence" value="ECO:0007669"/>
    <property type="project" value="UniProtKB-UniRule"/>
</dbReference>
<evidence type="ECO:0000259" key="8">
    <source>
        <dbReference type="SMART" id="SM00983"/>
    </source>
</evidence>
<sequence>MGEAGDREFSPGSFLVDGASSNDTDHSIPDLVILNQPIANFGVFSRLWKRTNYRICADGGANRLYDMFDGGREAQRSDYLPSAIHGDLDSLRNDVRKYYASRGVEVIQDHDQYSTDFGKAMMKISSVRQFSPRREVLVLGTLGGRVDQGLGLLHELIREETRDPMLRLWLFSECSISFILKAGKNAIRGLVSTGLFTENVGLLPIYGPAIITTLGLEWDVKDWDTQMGHQVSTSNHIIAEEIEVQTSAPILFTVERAPLAMEPDYESGAKRG</sequence>
<keyword evidence="5 7" id="KW-0418">Kinase</keyword>
<gene>
    <name evidence="9" type="ORF">CC78DRAFT_578800</name>
</gene>
<organism evidence="9 10">
    <name type="scientific">Lojkania enalia</name>
    <dbReference type="NCBI Taxonomy" id="147567"/>
    <lineage>
        <taxon>Eukaryota</taxon>
        <taxon>Fungi</taxon>
        <taxon>Dikarya</taxon>
        <taxon>Ascomycota</taxon>
        <taxon>Pezizomycotina</taxon>
        <taxon>Dothideomycetes</taxon>
        <taxon>Pleosporomycetidae</taxon>
        <taxon>Pleosporales</taxon>
        <taxon>Pleosporales incertae sedis</taxon>
        <taxon>Lojkania</taxon>
    </lineage>
</organism>
<name>A0A9P4N1D4_9PLEO</name>
<dbReference type="Pfam" id="PF04263">
    <property type="entry name" value="TPK_catalytic"/>
    <property type="match status" value="1"/>
</dbReference>
<comment type="caution">
    <text evidence="9">The sequence shown here is derived from an EMBL/GenBank/DDBJ whole genome shotgun (WGS) entry which is preliminary data.</text>
</comment>
<dbReference type="GO" id="GO:0005524">
    <property type="term" value="F:ATP binding"/>
    <property type="evidence" value="ECO:0007669"/>
    <property type="project" value="UniProtKB-UniRule"/>
</dbReference>
<dbReference type="GO" id="GO:0004788">
    <property type="term" value="F:thiamine diphosphokinase activity"/>
    <property type="evidence" value="ECO:0007669"/>
    <property type="project" value="UniProtKB-UniRule"/>
</dbReference>
<protein>
    <recommendedName>
        <fullName evidence="7">Thiamine pyrophosphokinase</fullName>
        <ecNumber evidence="7">2.7.6.2</ecNumber>
    </recommendedName>
</protein>
<dbReference type="PANTHER" id="PTHR13622">
    <property type="entry name" value="THIAMIN PYROPHOSPHOKINASE"/>
    <property type="match status" value="1"/>
</dbReference>
<dbReference type="Proteomes" id="UP000800093">
    <property type="component" value="Unassembled WGS sequence"/>
</dbReference>
<dbReference type="NCBIfam" id="TIGR01378">
    <property type="entry name" value="thi_PPkinase"/>
    <property type="match status" value="1"/>
</dbReference>
<evidence type="ECO:0000256" key="3">
    <source>
        <dbReference type="ARBA" id="ARBA00022679"/>
    </source>
</evidence>
<dbReference type="InterPro" id="IPR016966">
    <property type="entry name" value="Thiamin_pyrophosphokinase_euk"/>
</dbReference>
<dbReference type="InterPro" id="IPR007373">
    <property type="entry name" value="Thiamin_PyroPKinase_B1-bd"/>
</dbReference>
<dbReference type="GO" id="GO:0016301">
    <property type="term" value="F:kinase activity"/>
    <property type="evidence" value="ECO:0007669"/>
    <property type="project" value="UniProtKB-UniRule"/>
</dbReference>
<evidence type="ECO:0000256" key="2">
    <source>
        <dbReference type="ARBA" id="ARBA00006785"/>
    </source>
</evidence>